<dbReference type="CDD" id="cd01556">
    <property type="entry name" value="EPSP_synthase"/>
    <property type="match status" value="1"/>
</dbReference>
<dbReference type="RefSeq" id="WP_194075575.1">
    <property type="nucleotide sequence ID" value="NZ_CP061839.1"/>
</dbReference>
<dbReference type="Pfam" id="PF00275">
    <property type="entry name" value="EPSP_synthase"/>
    <property type="match status" value="1"/>
</dbReference>
<name>A0A7S6WMZ8_9SPIR</name>
<feature type="binding site" evidence="7">
    <location>
        <position position="27"/>
    </location>
    <ligand>
        <name>phosphoenolpyruvate</name>
        <dbReference type="ChEBI" id="CHEBI:58702"/>
    </ligand>
</feature>
<dbReference type="EC" id="2.5.1.19" evidence="7"/>
<evidence type="ECO:0000256" key="3">
    <source>
        <dbReference type="ARBA" id="ARBA00022605"/>
    </source>
</evidence>
<comment type="pathway">
    <text evidence="1 7">Metabolic intermediate biosynthesis; chorismate biosynthesis; chorismate from D-erythrose 4-phosphate and phosphoenolpyruvate: step 6/7.</text>
</comment>
<evidence type="ECO:0000313" key="9">
    <source>
        <dbReference type="EMBL" id="QOW59949.1"/>
    </source>
</evidence>
<keyword evidence="4 7" id="KW-0808">Transferase</keyword>
<feature type="binding site" evidence="7">
    <location>
        <position position="27"/>
    </location>
    <ligand>
        <name>3-phosphoshikimate</name>
        <dbReference type="ChEBI" id="CHEBI:145989"/>
    </ligand>
</feature>
<dbReference type="GO" id="GO:0009423">
    <property type="term" value="P:chorismate biosynthetic process"/>
    <property type="evidence" value="ECO:0007669"/>
    <property type="project" value="UniProtKB-UniRule"/>
</dbReference>
<comment type="similarity">
    <text evidence="2 7">Belongs to the EPSP synthase family.</text>
</comment>
<feature type="binding site" evidence="7">
    <location>
        <position position="331"/>
    </location>
    <ligand>
        <name>3-phosphoshikimate</name>
        <dbReference type="ChEBI" id="CHEBI:145989"/>
    </ligand>
</feature>
<dbReference type="GO" id="GO:0005737">
    <property type="term" value="C:cytoplasm"/>
    <property type="evidence" value="ECO:0007669"/>
    <property type="project" value="UniProtKB-SubCell"/>
</dbReference>
<proteinExistence type="inferred from homology"/>
<dbReference type="NCBIfam" id="TIGR01356">
    <property type="entry name" value="aroA"/>
    <property type="match status" value="1"/>
</dbReference>
<dbReference type="PANTHER" id="PTHR21090:SF5">
    <property type="entry name" value="PENTAFUNCTIONAL AROM POLYPEPTIDE"/>
    <property type="match status" value="1"/>
</dbReference>
<dbReference type="InterPro" id="IPR013792">
    <property type="entry name" value="RNA3'P_cycl/enolpyr_Trfase_a/b"/>
</dbReference>
<dbReference type="PROSITE" id="PS00885">
    <property type="entry name" value="EPSP_SYNTHASE_2"/>
    <property type="match status" value="1"/>
</dbReference>
<comment type="subcellular location">
    <subcellularLocation>
        <location evidence="7">Cytoplasm</location>
    </subcellularLocation>
</comment>
<feature type="binding site" evidence="7">
    <location>
        <position position="358"/>
    </location>
    <ligand>
        <name>3-phosphoshikimate</name>
        <dbReference type="ChEBI" id="CHEBI:145989"/>
    </ligand>
</feature>
<dbReference type="InterPro" id="IPR001986">
    <property type="entry name" value="Enolpyruvate_Tfrase_dom"/>
</dbReference>
<dbReference type="Gene3D" id="3.65.10.10">
    <property type="entry name" value="Enolpyruvate transferase domain"/>
    <property type="match status" value="2"/>
</dbReference>
<feature type="binding site" evidence="7">
    <location>
        <position position="406"/>
    </location>
    <ligand>
        <name>phosphoenolpyruvate</name>
        <dbReference type="ChEBI" id="CHEBI:58702"/>
    </ligand>
</feature>
<comment type="caution">
    <text evidence="7">Lacks conserved residue(s) required for the propagation of feature annotation.</text>
</comment>
<dbReference type="SUPFAM" id="SSF55205">
    <property type="entry name" value="EPT/RTPC-like"/>
    <property type="match status" value="1"/>
</dbReference>
<dbReference type="PIRSF" id="PIRSF000505">
    <property type="entry name" value="EPSPS"/>
    <property type="match status" value="1"/>
</dbReference>
<feature type="binding site" evidence="7">
    <location>
        <position position="138"/>
    </location>
    <ligand>
        <name>phosphoenolpyruvate</name>
        <dbReference type="ChEBI" id="CHEBI:58702"/>
    </ligand>
</feature>
<sequence length="461" mass="49465">MFVRVKKSELISCKGGGPAEICIPPSKSHSIRALILASFADDISEIENILISGDVKSAVSVLQKLGVKIKIYKTASKEFLAKVTPPTCGIKGFISSLKNKPVELYAGNSGSVFYFLGAALTALPFEFIFTGDASICNRPASPLAEIYEALGIDYAFSTEAKKAPVKICGKDLNLHQTCRLTGDFSQPVTGLLFSSVLREGNLNVNLKRAGELPYLKMTLEWLKICGINFTVSRDFKKIEIKGGQKVKAFKKRITGDWSAAAFPIAAAIASDSELKLKNIDIHDVQGDSGIIGILKKMRAEIEYNEEEKSLIVFPHNGNLSGGEFDISDMPDLLPALSAVACFANGKTVLKNIGICRFKECDRVSAVCSELGKFGADITEGKDFLIIKGLGGKNLHCGNPLSLGDHRIAMMSVAAGLGIAPKNPCAIGADFSEIGGTECISVTYPSFIEDLKVCGAKIEEVH</sequence>
<evidence type="ECO:0000256" key="2">
    <source>
        <dbReference type="ARBA" id="ARBA00009948"/>
    </source>
</evidence>
<organism evidence="9 10">
    <name type="scientific">Treponema pedis</name>
    <dbReference type="NCBI Taxonomy" id="409322"/>
    <lineage>
        <taxon>Bacteria</taxon>
        <taxon>Pseudomonadati</taxon>
        <taxon>Spirochaetota</taxon>
        <taxon>Spirochaetia</taxon>
        <taxon>Spirochaetales</taxon>
        <taxon>Treponemataceae</taxon>
        <taxon>Treponema</taxon>
    </lineage>
</organism>
<keyword evidence="5 7" id="KW-0057">Aromatic amino acid biosynthesis</keyword>
<feature type="binding site" evidence="7">
    <location>
        <position position="186"/>
    </location>
    <ligand>
        <name>3-phosphoshikimate</name>
        <dbReference type="ChEBI" id="CHEBI:145989"/>
    </ligand>
</feature>
<comment type="function">
    <text evidence="7">Catalyzes the transfer of the enolpyruvyl moiety of phosphoenolpyruvate (PEP) to the 5-hydroxyl of shikimate-3-phosphate (S3P) to produce enolpyruvyl shikimate-3-phosphate and inorganic phosphate.</text>
</comment>
<dbReference type="GO" id="GO:0003866">
    <property type="term" value="F:3-phosphoshikimate 1-carboxyvinyltransferase activity"/>
    <property type="evidence" value="ECO:0007669"/>
    <property type="project" value="UniProtKB-UniRule"/>
</dbReference>
<evidence type="ECO:0000259" key="8">
    <source>
        <dbReference type="Pfam" id="PF00275"/>
    </source>
</evidence>
<keyword evidence="7" id="KW-0963">Cytoplasm</keyword>
<dbReference type="PANTHER" id="PTHR21090">
    <property type="entry name" value="AROM/DEHYDROQUINATE SYNTHASE"/>
    <property type="match status" value="1"/>
</dbReference>
<feature type="binding site" evidence="7">
    <location>
        <position position="186"/>
    </location>
    <ligand>
        <name>phosphoenolpyruvate</name>
        <dbReference type="ChEBI" id="CHEBI:58702"/>
    </ligand>
</feature>
<accession>A0A7S6WMZ8</accession>
<evidence type="ECO:0000256" key="1">
    <source>
        <dbReference type="ARBA" id="ARBA00004811"/>
    </source>
</evidence>
<evidence type="ECO:0000256" key="4">
    <source>
        <dbReference type="ARBA" id="ARBA00022679"/>
    </source>
</evidence>
<evidence type="ECO:0000256" key="7">
    <source>
        <dbReference type="HAMAP-Rule" id="MF_00210"/>
    </source>
</evidence>
<dbReference type="UniPathway" id="UPA00053">
    <property type="reaction ID" value="UER00089"/>
</dbReference>
<feature type="active site" description="Proton acceptor" evidence="7">
    <location>
        <position position="331"/>
    </location>
</feature>
<dbReference type="EMBL" id="CP061839">
    <property type="protein sequence ID" value="QOW59949.1"/>
    <property type="molecule type" value="Genomic_DNA"/>
</dbReference>
<feature type="binding site" evidence="7">
    <location>
        <position position="185"/>
    </location>
    <ligand>
        <name>3-phosphoshikimate</name>
        <dbReference type="ChEBI" id="CHEBI:145989"/>
    </ligand>
</feature>
<evidence type="ECO:0000256" key="5">
    <source>
        <dbReference type="ARBA" id="ARBA00023141"/>
    </source>
</evidence>
<dbReference type="InterPro" id="IPR006264">
    <property type="entry name" value="EPSP_synthase"/>
</dbReference>
<reference evidence="9 10" key="1">
    <citation type="submission" date="2020-09" db="EMBL/GenBank/DDBJ databases">
        <title>Characterization of Treponema spp. from bovine digital dermatitis in Korea.</title>
        <authorList>
            <person name="Espiritu H.M."/>
            <person name="Cho Y.I."/>
            <person name="Mamuad L."/>
        </authorList>
    </citation>
    <scope>NUCLEOTIDE SEQUENCE [LARGE SCALE GENOMIC DNA]</scope>
    <source>
        <strain evidence="9 10">KS1</strain>
    </source>
</reference>
<comment type="subunit">
    <text evidence="7">Monomer.</text>
</comment>
<protein>
    <recommendedName>
        <fullName evidence="7">3-phosphoshikimate 1-carboxyvinyltransferase</fullName>
        <ecNumber evidence="7">2.5.1.19</ecNumber>
    </recommendedName>
    <alternativeName>
        <fullName evidence="7">5-enolpyruvylshikimate-3-phosphate synthase</fullName>
        <shortName evidence="7">EPSP synthase</shortName>
        <shortName evidence="7">EPSPS</shortName>
    </alternativeName>
</protein>
<comment type="catalytic activity">
    <reaction evidence="6">
        <text>3-phosphoshikimate + phosphoenolpyruvate = 5-O-(1-carboxyvinyl)-3-phosphoshikimate + phosphate</text>
        <dbReference type="Rhea" id="RHEA:21256"/>
        <dbReference type="ChEBI" id="CHEBI:43474"/>
        <dbReference type="ChEBI" id="CHEBI:57701"/>
        <dbReference type="ChEBI" id="CHEBI:58702"/>
        <dbReference type="ChEBI" id="CHEBI:145989"/>
        <dbReference type="EC" id="2.5.1.19"/>
    </reaction>
    <physiologicalReaction direction="left-to-right" evidence="6">
        <dbReference type="Rhea" id="RHEA:21257"/>
    </physiologicalReaction>
</comment>
<dbReference type="HAMAP" id="MF_00210">
    <property type="entry name" value="EPSP_synth"/>
    <property type="match status" value="1"/>
</dbReference>
<keyword evidence="3 7" id="KW-0028">Amino-acid biosynthesis</keyword>
<gene>
    <name evidence="7 9" type="primary">aroA</name>
    <name evidence="9" type="ORF">IFE08_08755</name>
</gene>
<dbReference type="GO" id="GO:0009073">
    <property type="term" value="P:aromatic amino acid family biosynthetic process"/>
    <property type="evidence" value="ECO:0007669"/>
    <property type="project" value="UniProtKB-KW"/>
</dbReference>
<feature type="binding site" evidence="7">
    <location>
        <position position="362"/>
    </location>
    <ligand>
        <name>phosphoenolpyruvate</name>
        <dbReference type="ChEBI" id="CHEBI:58702"/>
    </ligand>
</feature>
<dbReference type="GO" id="GO:0008652">
    <property type="term" value="P:amino acid biosynthetic process"/>
    <property type="evidence" value="ECO:0007669"/>
    <property type="project" value="UniProtKB-KW"/>
</dbReference>
<feature type="binding site" evidence="7">
    <location>
        <position position="110"/>
    </location>
    <ligand>
        <name>phosphoenolpyruvate</name>
        <dbReference type="ChEBI" id="CHEBI:58702"/>
    </ligand>
</feature>
<feature type="domain" description="Enolpyruvate transferase" evidence="8">
    <location>
        <begin position="19"/>
        <end position="450"/>
    </location>
</feature>
<evidence type="ECO:0000313" key="10">
    <source>
        <dbReference type="Proteomes" id="UP000593915"/>
    </source>
</evidence>
<evidence type="ECO:0000256" key="6">
    <source>
        <dbReference type="ARBA" id="ARBA00044633"/>
    </source>
</evidence>
<dbReference type="AlphaFoldDB" id="A0A7S6WMZ8"/>
<dbReference type="InterPro" id="IPR023193">
    <property type="entry name" value="EPSP_synthase_CS"/>
</dbReference>
<dbReference type="Proteomes" id="UP000593915">
    <property type="component" value="Chromosome"/>
</dbReference>
<feature type="binding site" evidence="7">
    <location>
        <position position="32"/>
    </location>
    <ligand>
        <name>3-phosphoshikimate</name>
        <dbReference type="ChEBI" id="CHEBI:145989"/>
    </ligand>
</feature>
<feature type="binding site" evidence="7">
    <location>
        <position position="28"/>
    </location>
    <ligand>
        <name>3-phosphoshikimate</name>
        <dbReference type="ChEBI" id="CHEBI:145989"/>
    </ligand>
</feature>
<dbReference type="InterPro" id="IPR036968">
    <property type="entry name" value="Enolpyruvate_Tfrase_sf"/>
</dbReference>